<dbReference type="AlphaFoldDB" id="A0A150M4A6"/>
<dbReference type="EMBL" id="LQYT01000042">
    <property type="protein sequence ID" value="KYD19353.1"/>
    <property type="molecule type" value="Genomic_DNA"/>
</dbReference>
<protein>
    <submittedName>
        <fullName evidence="1">Uncharacterized protein</fullName>
    </submittedName>
</protein>
<accession>A0A150M4A6</accession>
<organism evidence="1 2">
    <name type="scientific">Caldibacillus debilis</name>
    <dbReference type="NCBI Taxonomy" id="301148"/>
    <lineage>
        <taxon>Bacteria</taxon>
        <taxon>Bacillati</taxon>
        <taxon>Bacillota</taxon>
        <taxon>Bacilli</taxon>
        <taxon>Bacillales</taxon>
        <taxon>Bacillaceae</taxon>
        <taxon>Caldibacillus</taxon>
    </lineage>
</organism>
<comment type="caution">
    <text evidence="1">The sequence shown here is derived from an EMBL/GenBank/DDBJ whole genome shotgun (WGS) entry which is preliminary data.</text>
</comment>
<evidence type="ECO:0000313" key="1">
    <source>
        <dbReference type="EMBL" id="KYD19353.1"/>
    </source>
</evidence>
<proteinExistence type="predicted"/>
<reference evidence="1 2" key="1">
    <citation type="submission" date="2016-01" db="EMBL/GenBank/DDBJ databases">
        <title>Draft Genome Sequences of Seven Thermophilic Sporeformers Isolated from Foods.</title>
        <authorList>
            <person name="Berendsen E.M."/>
            <person name="Wells-Bennik M.H."/>
            <person name="Krawcyk A.O."/>
            <person name="De Jong A."/>
            <person name="Holsappel S."/>
            <person name="Eijlander R.T."/>
            <person name="Kuipers O.P."/>
        </authorList>
    </citation>
    <scope>NUCLEOTIDE SEQUENCE [LARGE SCALE GENOMIC DNA]</scope>
    <source>
        <strain evidence="1 2">B4135</strain>
    </source>
</reference>
<evidence type="ECO:0000313" key="2">
    <source>
        <dbReference type="Proteomes" id="UP000075683"/>
    </source>
</evidence>
<sequence length="45" mass="5384">MIKPKTLPFPHFCDRRRILNVKRVCEILNILEKIAEGRSFLLARF</sequence>
<gene>
    <name evidence="1" type="ORF">B4135_2084</name>
</gene>
<dbReference type="Proteomes" id="UP000075683">
    <property type="component" value="Unassembled WGS sequence"/>
</dbReference>
<dbReference type="STRING" id="301148.B4135_2084"/>
<name>A0A150M4A6_9BACI</name>